<dbReference type="Proteomes" id="UP000054477">
    <property type="component" value="Unassembled WGS sequence"/>
</dbReference>
<dbReference type="STRING" id="1095629.A0A0C9WW77"/>
<reference evidence="2 3" key="1">
    <citation type="submission" date="2014-04" db="EMBL/GenBank/DDBJ databases">
        <authorList>
            <consortium name="DOE Joint Genome Institute"/>
            <person name="Kuo A."/>
            <person name="Kohler A."/>
            <person name="Nagy L.G."/>
            <person name="Floudas D."/>
            <person name="Copeland A."/>
            <person name="Barry K.W."/>
            <person name="Cichocki N."/>
            <person name="Veneault-Fourrey C."/>
            <person name="LaButti K."/>
            <person name="Lindquist E.A."/>
            <person name="Lipzen A."/>
            <person name="Lundell T."/>
            <person name="Morin E."/>
            <person name="Murat C."/>
            <person name="Sun H."/>
            <person name="Tunlid A."/>
            <person name="Henrissat B."/>
            <person name="Grigoriev I.V."/>
            <person name="Hibbett D.S."/>
            <person name="Martin F."/>
            <person name="Nordberg H.P."/>
            <person name="Cantor M.N."/>
            <person name="Hua S.X."/>
        </authorList>
    </citation>
    <scope>NUCLEOTIDE SEQUENCE [LARGE SCALE GENOMIC DNA]</scope>
    <source>
        <strain evidence="2 3">LaAM-08-1</strain>
    </source>
</reference>
<accession>A0A0C9WW77</accession>
<dbReference type="AlphaFoldDB" id="A0A0C9WW77"/>
<organism evidence="2 3">
    <name type="scientific">Laccaria amethystina LaAM-08-1</name>
    <dbReference type="NCBI Taxonomy" id="1095629"/>
    <lineage>
        <taxon>Eukaryota</taxon>
        <taxon>Fungi</taxon>
        <taxon>Dikarya</taxon>
        <taxon>Basidiomycota</taxon>
        <taxon>Agaricomycotina</taxon>
        <taxon>Agaricomycetes</taxon>
        <taxon>Agaricomycetidae</taxon>
        <taxon>Agaricales</taxon>
        <taxon>Agaricineae</taxon>
        <taxon>Hydnangiaceae</taxon>
        <taxon>Laccaria</taxon>
    </lineage>
</organism>
<feature type="non-terminal residue" evidence="2">
    <location>
        <position position="226"/>
    </location>
</feature>
<feature type="domain" description="DDE-1" evidence="1">
    <location>
        <begin position="59"/>
        <end position="194"/>
    </location>
</feature>
<evidence type="ECO:0000259" key="1">
    <source>
        <dbReference type="Pfam" id="PF03184"/>
    </source>
</evidence>
<sequence length="226" mass="24787">IYGCDEVGIQAQGGGEREYIFGTRKKAAPYQQRAGTRDNITVIVTICTDGTTTPPAAIFKGNAYQIRIGYQQKGWTDGEIGAAWMKIFEGQTQVKANGEHRLLVVDGHNSHYTVAFLLLARLHQIIVICYPAHGTHIYQGLDVVIFAILKLLLSKERDKLLRDTGTAITKSNFLSVITTAYVQALTPGNIKTAFRKTGIHPFNPDVVTSDMLAPSKETSLEANLPV</sequence>
<reference evidence="3" key="2">
    <citation type="submission" date="2015-01" db="EMBL/GenBank/DDBJ databases">
        <title>Evolutionary Origins and Diversification of the Mycorrhizal Mutualists.</title>
        <authorList>
            <consortium name="DOE Joint Genome Institute"/>
            <consortium name="Mycorrhizal Genomics Consortium"/>
            <person name="Kohler A."/>
            <person name="Kuo A."/>
            <person name="Nagy L.G."/>
            <person name="Floudas D."/>
            <person name="Copeland A."/>
            <person name="Barry K.W."/>
            <person name="Cichocki N."/>
            <person name="Veneault-Fourrey C."/>
            <person name="LaButti K."/>
            <person name="Lindquist E.A."/>
            <person name="Lipzen A."/>
            <person name="Lundell T."/>
            <person name="Morin E."/>
            <person name="Murat C."/>
            <person name="Riley R."/>
            <person name="Ohm R."/>
            <person name="Sun H."/>
            <person name="Tunlid A."/>
            <person name="Henrissat B."/>
            <person name="Grigoriev I.V."/>
            <person name="Hibbett D.S."/>
            <person name="Martin F."/>
        </authorList>
    </citation>
    <scope>NUCLEOTIDE SEQUENCE [LARGE SCALE GENOMIC DNA]</scope>
    <source>
        <strain evidence="3">LaAM-08-1</strain>
    </source>
</reference>
<gene>
    <name evidence="2" type="ORF">K443DRAFT_37672</name>
</gene>
<feature type="non-terminal residue" evidence="2">
    <location>
        <position position="1"/>
    </location>
</feature>
<evidence type="ECO:0000313" key="3">
    <source>
        <dbReference type="Proteomes" id="UP000054477"/>
    </source>
</evidence>
<dbReference type="EMBL" id="KN838870">
    <property type="protein sequence ID" value="KIJ93023.1"/>
    <property type="molecule type" value="Genomic_DNA"/>
</dbReference>
<evidence type="ECO:0000313" key="2">
    <source>
        <dbReference type="EMBL" id="KIJ93023.1"/>
    </source>
</evidence>
<dbReference type="GO" id="GO:0003676">
    <property type="term" value="F:nucleic acid binding"/>
    <property type="evidence" value="ECO:0007669"/>
    <property type="project" value="InterPro"/>
</dbReference>
<dbReference type="HOGENOM" id="CLU_013929_2_2_1"/>
<keyword evidence="3" id="KW-1185">Reference proteome</keyword>
<dbReference type="OrthoDB" id="2917041at2759"/>
<protein>
    <recommendedName>
        <fullName evidence="1">DDE-1 domain-containing protein</fullName>
    </recommendedName>
</protein>
<name>A0A0C9WW77_9AGAR</name>
<proteinExistence type="predicted"/>
<dbReference type="InterPro" id="IPR004875">
    <property type="entry name" value="DDE_SF_endonuclease_dom"/>
</dbReference>
<dbReference type="Pfam" id="PF03184">
    <property type="entry name" value="DDE_1"/>
    <property type="match status" value="1"/>
</dbReference>